<dbReference type="InterPro" id="IPR032792">
    <property type="entry name" value="AGL_glucanoTrfase"/>
</dbReference>
<dbReference type="Proteomes" id="UP001153148">
    <property type="component" value="Unassembled WGS sequence"/>
</dbReference>
<name>A0ABN7PET1_TIMPD</name>
<accession>A0ABN7PET1</accession>
<proteinExistence type="predicted"/>
<dbReference type="PANTHER" id="PTHR10569:SF2">
    <property type="entry name" value="GLYCOGEN DEBRANCHING ENZYME"/>
    <property type="match status" value="1"/>
</dbReference>
<feature type="non-terminal residue" evidence="2">
    <location>
        <position position="152"/>
    </location>
</feature>
<sequence>MVSICDIVLNHTANESAWLKEHPECTYNLINCPYLRPAYLLDAVLHQLTVEVAEGKWEFSGIPVEVNSEDHLTAIRNALFGDFIPQAKIPELFCVDSGHLVSEFCSQARSRVPPVAVSAPEEGVLAIIPDPLYRRLKATVDMDLALRLFNVY</sequence>
<keyword evidence="3" id="KW-1185">Reference proteome</keyword>
<dbReference type="SUPFAM" id="SSF51445">
    <property type="entry name" value="(Trans)glycosidases"/>
    <property type="match status" value="1"/>
</dbReference>
<evidence type="ECO:0000313" key="2">
    <source>
        <dbReference type="EMBL" id="CAG2066284.1"/>
    </source>
</evidence>
<dbReference type="PANTHER" id="PTHR10569">
    <property type="entry name" value="GLYCOGEN DEBRANCHING ENZYME"/>
    <property type="match status" value="1"/>
</dbReference>
<evidence type="ECO:0000259" key="1">
    <source>
        <dbReference type="Pfam" id="PF14701"/>
    </source>
</evidence>
<reference evidence="2" key="1">
    <citation type="submission" date="2021-03" db="EMBL/GenBank/DDBJ databases">
        <authorList>
            <person name="Tran Van P."/>
        </authorList>
    </citation>
    <scope>NUCLEOTIDE SEQUENCE</scope>
</reference>
<comment type="caution">
    <text evidence="2">The sequence shown here is derived from an EMBL/GenBank/DDBJ whole genome shotgun (WGS) entry which is preliminary data.</text>
</comment>
<dbReference type="EMBL" id="CAJPIN010052354">
    <property type="protein sequence ID" value="CAG2066284.1"/>
    <property type="molecule type" value="Genomic_DNA"/>
</dbReference>
<dbReference type="InterPro" id="IPR010401">
    <property type="entry name" value="AGL/Gdb1"/>
</dbReference>
<dbReference type="InterPro" id="IPR017853">
    <property type="entry name" value="GH"/>
</dbReference>
<gene>
    <name evidence="2" type="ORF">TPAB3V08_LOCUS13227</name>
</gene>
<protein>
    <recommendedName>
        <fullName evidence="1">Glycogen debranching enzyme glucanotransferase domain-containing protein</fullName>
    </recommendedName>
</protein>
<evidence type="ECO:0000313" key="3">
    <source>
        <dbReference type="Proteomes" id="UP001153148"/>
    </source>
</evidence>
<dbReference type="Pfam" id="PF14701">
    <property type="entry name" value="hDGE_amylase"/>
    <property type="match status" value="1"/>
</dbReference>
<feature type="domain" description="Glycogen debranching enzyme glucanotransferase" evidence="1">
    <location>
        <begin position="1"/>
        <end position="111"/>
    </location>
</feature>
<organism evidence="2 3">
    <name type="scientific">Timema podura</name>
    <name type="common">Walking stick</name>
    <dbReference type="NCBI Taxonomy" id="61482"/>
    <lineage>
        <taxon>Eukaryota</taxon>
        <taxon>Metazoa</taxon>
        <taxon>Ecdysozoa</taxon>
        <taxon>Arthropoda</taxon>
        <taxon>Hexapoda</taxon>
        <taxon>Insecta</taxon>
        <taxon>Pterygota</taxon>
        <taxon>Neoptera</taxon>
        <taxon>Polyneoptera</taxon>
        <taxon>Phasmatodea</taxon>
        <taxon>Timematodea</taxon>
        <taxon>Timematoidea</taxon>
        <taxon>Timematidae</taxon>
        <taxon>Timema</taxon>
    </lineage>
</organism>